<comment type="caution">
    <text evidence="2">The sequence shown here is derived from an EMBL/GenBank/DDBJ whole genome shotgun (WGS) entry which is preliminary data.</text>
</comment>
<protein>
    <submittedName>
        <fullName evidence="2">Uncharacterized protein</fullName>
    </submittedName>
</protein>
<dbReference type="EMBL" id="JAIQCJ010002123">
    <property type="protein sequence ID" value="KAJ8782207.1"/>
    <property type="molecule type" value="Genomic_DNA"/>
</dbReference>
<evidence type="ECO:0000313" key="3">
    <source>
        <dbReference type="Proteomes" id="UP001159641"/>
    </source>
</evidence>
<evidence type="ECO:0000256" key="1">
    <source>
        <dbReference type="SAM" id="MobiDB-lite"/>
    </source>
</evidence>
<dbReference type="AlphaFoldDB" id="A0AB34GNT0"/>
<sequence length="133" mass="14121">MNRSFHKSQTLRFYDCSAVEVKSKLAATRRAARWRGDVSGATRGLLGFGAVEGPRGPGPGEGPGRAASFIAEESRNRAKLSAESCRGPARGTSSEPAPVHLHERRSPLFLVNPIGPTCLLCQSRLGSPVLPIG</sequence>
<evidence type="ECO:0000313" key="2">
    <source>
        <dbReference type="EMBL" id="KAJ8782207.1"/>
    </source>
</evidence>
<proteinExistence type="predicted"/>
<dbReference type="Proteomes" id="UP001159641">
    <property type="component" value="Unassembled WGS sequence"/>
</dbReference>
<feature type="region of interest" description="Disordered" evidence="1">
    <location>
        <begin position="80"/>
        <end position="99"/>
    </location>
</feature>
<feature type="region of interest" description="Disordered" evidence="1">
    <location>
        <begin position="45"/>
        <end position="66"/>
    </location>
</feature>
<gene>
    <name evidence="2" type="ORF">J1605_010399</name>
</gene>
<organism evidence="2 3">
    <name type="scientific">Eschrichtius robustus</name>
    <name type="common">California gray whale</name>
    <name type="synonym">Eschrichtius gibbosus</name>
    <dbReference type="NCBI Taxonomy" id="9764"/>
    <lineage>
        <taxon>Eukaryota</taxon>
        <taxon>Metazoa</taxon>
        <taxon>Chordata</taxon>
        <taxon>Craniata</taxon>
        <taxon>Vertebrata</taxon>
        <taxon>Euteleostomi</taxon>
        <taxon>Mammalia</taxon>
        <taxon>Eutheria</taxon>
        <taxon>Laurasiatheria</taxon>
        <taxon>Artiodactyla</taxon>
        <taxon>Whippomorpha</taxon>
        <taxon>Cetacea</taxon>
        <taxon>Mysticeti</taxon>
        <taxon>Eschrichtiidae</taxon>
        <taxon>Eschrichtius</taxon>
    </lineage>
</organism>
<name>A0AB34GNT0_ESCRO</name>
<reference evidence="2 3" key="1">
    <citation type="submission" date="2022-11" db="EMBL/GenBank/DDBJ databases">
        <title>Whole genome sequence of Eschrichtius robustus ER-17-0199.</title>
        <authorList>
            <person name="Bruniche-Olsen A."/>
            <person name="Black A.N."/>
            <person name="Fields C.J."/>
            <person name="Walden K."/>
            <person name="Dewoody J.A."/>
        </authorList>
    </citation>
    <scope>NUCLEOTIDE SEQUENCE [LARGE SCALE GENOMIC DNA]</scope>
    <source>
        <strain evidence="2">ER-17-0199</strain>
        <tissue evidence="2">Blubber</tissue>
    </source>
</reference>
<keyword evidence="3" id="KW-1185">Reference proteome</keyword>
<accession>A0AB34GNT0</accession>